<dbReference type="InterPro" id="IPR001387">
    <property type="entry name" value="Cro/C1-type_HTH"/>
</dbReference>
<dbReference type="CDD" id="cd00093">
    <property type="entry name" value="HTH_XRE"/>
    <property type="match status" value="2"/>
</dbReference>
<comment type="caution">
    <text evidence="2">The sequence shown here is derived from an EMBL/GenBank/DDBJ whole genome shotgun (WGS) entry which is preliminary data.</text>
</comment>
<feature type="non-terminal residue" evidence="2">
    <location>
        <position position="1"/>
    </location>
</feature>
<evidence type="ECO:0000259" key="1">
    <source>
        <dbReference type="PROSITE" id="PS50943"/>
    </source>
</evidence>
<name>A0ABW0E3R2_9ACTN</name>
<dbReference type="PROSITE" id="PS50943">
    <property type="entry name" value="HTH_CROC1"/>
    <property type="match status" value="1"/>
</dbReference>
<dbReference type="InterPro" id="IPR010982">
    <property type="entry name" value="Lambda_DNA-bd_dom_sf"/>
</dbReference>
<dbReference type="Pfam" id="PF01381">
    <property type="entry name" value="HTH_3"/>
    <property type="match status" value="1"/>
</dbReference>
<keyword evidence="3" id="KW-1185">Reference proteome</keyword>
<reference evidence="3" key="1">
    <citation type="journal article" date="2019" name="Int. J. Syst. Evol. Microbiol.">
        <title>The Global Catalogue of Microorganisms (GCM) 10K type strain sequencing project: providing services to taxonomists for standard genome sequencing and annotation.</title>
        <authorList>
            <consortium name="The Broad Institute Genomics Platform"/>
            <consortium name="The Broad Institute Genome Sequencing Center for Infectious Disease"/>
            <person name="Wu L."/>
            <person name="Ma J."/>
        </authorList>
    </citation>
    <scope>NUCLEOTIDE SEQUENCE [LARGE SCALE GENOMIC DNA]</scope>
    <source>
        <strain evidence="3">CGMCC 4.7131</strain>
    </source>
</reference>
<dbReference type="SMART" id="SM00530">
    <property type="entry name" value="HTH_XRE"/>
    <property type="match status" value="2"/>
</dbReference>
<gene>
    <name evidence="2" type="ORF">ACFPWV_38285</name>
</gene>
<accession>A0ABW0E3R2</accession>
<dbReference type="SUPFAM" id="SSF47413">
    <property type="entry name" value="lambda repressor-like DNA-binding domains"/>
    <property type="match status" value="1"/>
</dbReference>
<protein>
    <submittedName>
        <fullName evidence="2">Helix-turn-helix transcriptional regulator</fullName>
    </submittedName>
</protein>
<proteinExistence type="predicted"/>
<evidence type="ECO:0000313" key="2">
    <source>
        <dbReference type="EMBL" id="MFC5245692.1"/>
    </source>
</evidence>
<sequence length="470" mass="52329">LPLKNTTGLVSHHGKVAMWQTVFRADGTPKLVPRARKSTQMTRGLADFNPSALREYRMSPNRGPGAEPMTADALARAVGATKAQILAYENGHRVPDPPRVRALAEALKIHPWQLMNLKAHNSWTLGDYRRGAGLRAQDVVTLLGVSPKNYRRFENEGIVPSRRPQFVDEVAEVLGMSRKLVERAIDQAPAVQRRQSRVFELVVAMAERYVPKPGSWRGPALDDPNLIELAAAYGRPVQRIRRVLTYELGELRQKQVRAHRERIIADYDIDRRRQAGARAAMERWSEVFDKNLVRIPRRLEQFHRTAQPSDVWQVLVDLYNNDASARSDVGAWAVTKLLSSASEALSPHLVERHTVEDVAVCRLSVAGASHVNMFGGLYAALYPSVRRPLRVTSRGGARTRIPGGPETFSLPNHPERLVIPQALLESARIVAADTKGNFPLRLSPRFYLLVGANSLSLAVANEALPIDDQG</sequence>
<dbReference type="EMBL" id="JBHSKN010000040">
    <property type="protein sequence ID" value="MFC5245692.1"/>
    <property type="molecule type" value="Genomic_DNA"/>
</dbReference>
<dbReference type="Proteomes" id="UP001596035">
    <property type="component" value="Unassembled WGS sequence"/>
</dbReference>
<feature type="domain" description="HTH cro/C1-type" evidence="1">
    <location>
        <begin position="69"/>
        <end position="114"/>
    </location>
</feature>
<dbReference type="Pfam" id="PF13560">
    <property type="entry name" value="HTH_31"/>
    <property type="match status" value="1"/>
</dbReference>
<dbReference type="Gene3D" id="1.10.260.40">
    <property type="entry name" value="lambda repressor-like DNA-binding domains"/>
    <property type="match status" value="1"/>
</dbReference>
<dbReference type="RefSeq" id="WP_382055245.1">
    <property type="nucleotide sequence ID" value="NZ_JBHSKN010000040.1"/>
</dbReference>
<organism evidence="2 3">
    <name type="scientific">Streptomyces atrovirens</name>
    <dbReference type="NCBI Taxonomy" id="285556"/>
    <lineage>
        <taxon>Bacteria</taxon>
        <taxon>Bacillati</taxon>
        <taxon>Actinomycetota</taxon>
        <taxon>Actinomycetes</taxon>
        <taxon>Kitasatosporales</taxon>
        <taxon>Streptomycetaceae</taxon>
        <taxon>Streptomyces</taxon>
    </lineage>
</organism>
<evidence type="ECO:0000313" key="3">
    <source>
        <dbReference type="Proteomes" id="UP001596035"/>
    </source>
</evidence>